<evidence type="ECO:0000313" key="1">
    <source>
        <dbReference type="EMBL" id="MDQ0417575.1"/>
    </source>
</evidence>
<accession>A0AAJ1TER2</accession>
<gene>
    <name evidence="1" type="ORF">J2Z48_001748</name>
</gene>
<name>A0AAJ1TER2_9BACL</name>
<keyword evidence="2" id="KW-1185">Reference proteome</keyword>
<protein>
    <submittedName>
        <fullName evidence="1">Uncharacterized protein</fullName>
    </submittedName>
</protein>
<dbReference type="AlphaFoldDB" id="A0AAJ1TER2"/>
<proteinExistence type="predicted"/>
<evidence type="ECO:0000313" key="2">
    <source>
        <dbReference type="Proteomes" id="UP001238450"/>
    </source>
</evidence>
<dbReference type="Proteomes" id="UP001238450">
    <property type="component" value="Unassembled WGS sequence"/>
</dbReference>
<dbReference type="RefSeq" id="WP_307252713.1">
    <property type="nucleotide sequence ID" value="NZ_JAUSUV010000007.1"/>
</dbReference>
<organism evidence="1 2">
    <name type="scientific">Croceifilum oryzae</name>
    <dbReference type="NCBI Taxonomy" id="1553429"/>
    <lineage>
        <taxon>Bacteria</taxon>
        <taxon>Bacillati</taxon>
        <taxon>Bacillota</taxon>
        <taxon>Bacilli</taxon>
        <taxon>Bacillales</taxon>
        <taxon>Thermoactinomycetaceae</taxon>
        <taxon>Croceifilum</taxon>
    </lineage>
</organism>
<sequence>MTELEYQQALARLIKGAEYLERTDLTPKQREQADKLYDELTRKILIYQGMEWAIYDPNKK</sequence>
<dbReference type="EMBL" id="JAUSUV010000007">
    <property type="protein sequence ID" value="MDQ0417575.1"/>
    <property type="molecule type" value="Genomic_DNA"/>
</dbReference>
<reference evidence="1 2" key="1">
    <citation type="submission" date="2023-07" db="EMBL/GenBank/DDBJ databases">
        <title>Genomic Encyclopedia of Type Strains, Phase IV (KMG-IV): sequencing the most valuable type-strain genomes for metagenomic binning, comparative biology and taxonomic classification.</title>
        <authorList>
            <person name="Goeker M."/>
        </authorList>
    </citation>
    <scope>NUCLEOTIDE SEQUENCE [LARGE SCALE GENOMIC DNA]</scope>
    <source>
        <strain evidence="1 2">DSM 46876</strain>
    </source>
</reference>
<comment type="caution">
    <text evidence="1">The sequence shown here is derived from an EMBL/GenBank/DDBJ whole genome shotgun (WGS) entry which is preliminary data.</text>
</comment>